<keyword evidence="2" id="KW-1133">Transmembrane helix</keyword>
<reference evidence="5 6" key="1">
    <citation type="submission" date="2018-06" db="EMBL/GenBank/DDBJ databases">
        <title>Comparative genomics reveals the genomic features of Rhizophagus irregularis, R. cerebriforme, R. diaphanum and Gigaspora rosea, and their symbiotic lifestyle signature.</title>
        <authorList>
            <person name="Morin E."/>
            <person name="San Clemente H."/>
            <person name="Chen E.C.H."/>
            <person name="De La Providencia I."/>
            <person name="Hainaut M."/>
            <person name="Kuo A."/>
            <person name="Kohler A."/>
            <person name="Murat C."/>
            <person name="Tang N."/>
            <person name="Roy S."/>
            <person name="Loubradou J."/>
            <person name="Henrissat B."/>
            <person name="Grigoriev I.V."/>
            <person name="Corradi N."/>
            <person name="Roux C."/>
            <person name="Martin F.M."/>
        </authorList>
    </citation>
    <scope>NUCLEOTIDE SEQUENCE [LARGE SCALE GENOMIC DNA]</scope>
    <source>
        <strain evidence="5 6">DAOM 194757</strain>
    </source>
</reference>
<feature type="domain" description="Csf1 N-terminal" evidence="3">
    <location>
        <begin position="19"/>
        <end position="754"/>
    </location>
</feature>
<dbReference type="GO" id="GO:0006113">
    <property type="term" value="P:fermentation"/>
    <property type="evidence" value="ECO:0007669"/>
    <property type="project" value="InterPro"/>
</dbReference>
<dbReference type="PANTHER" id="PTHR32085">
    <property type="entry name" value="PROTEIN CSF1"/>
    <property type="match status" value="1"/>
</dbReference>
<feature type="region of interest" description="Disordered" evidence="1">
    <location>
        <begin position="2686"/>
        <end position="2707"/>
    </location>
</feature>
<dbReference type="Proteomes" id="UP000266673">
    <property type="component" value="Unassembled WGS sequence"/>
</dbReference>
<evidence type="ECO:0000259" key="4">
    <source>
        <dbReference type="Pfam" id="PF25038"/>
    </source>
</evidence>
<dbReference type="OrthoDB" id="10051416at2759"/>
<dbReference type="Pfam" id="PF25038">
    <property type="entry name" value="Csf1_C"/>
    <property type="match status" value="1"/>
</dbReference>
<dbReference type="STRING" id="44941.A0A397V639"/>
<evidence type="ECO:0000256" key="1">
    <source>
        <dbReference type="SAM" id="MobiDB-lite"/>
    </source>
</evidence>
<proteinExistence type="predicted"/>
<dbReference type="EMBL" id="QKWP01000608">
    <property type="protein sequence ID" value="RIB17381.1"/>
    <property type="molecule type" value="Genomic_DNA"/>
</dbReference>
<keyword evidence="6" id="KW-1185">Reference proteome</keyword>
<dbReference type="InterPro" id="IPR048636">
    <property type="entry name" value="Csf1_N"/>
</dbReference>
<evidence type="ECO:0000259" key="3">
    <source>
        <dbReference type="Pfam" id="PF21678"/>
    </source>
</evidence>
<dbReference type="InterPro" id="IPR056779">
    <property type="entry name" value="Csf1_C"/>
</dbReference>
<feature type="region of interest" description="Disordered" evidence="1">
    <location>
        <begin position="2964"/>
        <end position="2986"/>
    </location>
</feature>
<dbReference type="Pfam" id="PF21678">
    <property type="entry name" value="Csf1_N"/>
    <property type="match status" value="1"/>
</dbReference>
<feature type="region of interest" description="Disordered" evidence="1">
    <location>
        <begin position="3371"/>
        <end position="3396"/>
    </location>
</feature>
<keyword evidence="2" id="KW-0472">Membrane</keyword>
<feature type="domain" description="Csf1 C-terminal region" evidence="4">
    <location>
        <begin position="2758"/>
        <end position="3471"/>
    </location>
</feature>
<dbReference type="PANTHER" id="PTHR32085:SF3">
    <property type="entry name" value="PROTEIN CSF1"/>
    <property type="match status" value="1"/>
</dbReference>
<feature type="transmembrane region" description="Helical" evidence="2">
    <location>
        <begin position="6"/>
        <end position="26"/>
    </location>
</feature>
<feature type="region of interest" description="Disordered" evidence="1">
    <location>
        <begin position="2143"/>
        <end position="2163"/>
    </location>
</feature>
<feature type="compositionally biased region" description="Polar residues" evidence="1">
    <location>
        <begin position="2144"/>
        <end position="2156"/>
    </location>
</feature>
<dbReference type="GO" id="GO:0016020">
    <property type="term" value="C:membrane"/>
    <property type="evidence" value="ECO:0007669"/>
    <property type="project" value="InterPro"/>
</dbReference>
<feature type="region of interest" description="Disordered" evidence="1">
    <location>
        <begin position="1919"/>
        <end position="1942"/>
    </location>
</feature>
<evidence type="ECO:0000313" key="5">
    <source>
        <dbReference type="EMBL" id="RIB17381.1"/>
    </source>
</evidence>
<evidence type="ECO:0000313" key="6">
    <source>
        <dbReference type="Proteomes" id="UP000266673"/>
    </source>
</evidence>
<name>A0A397V639_9GLOM</name>
<organism evidence="5 6">
    <name type="scientific">Gigaspora rosea</name>
    <dbReference type="NCBI Taxonomy" id="44941"/>
    <lineage>
        <taxon>Eukaryota</taxon>
        <taxon>Fungi</taxon>
        <taxon>Fungi incertae sedis</taxon>
        <taxon>Mucoromycota</taxon>
        <taxon>Glomeromycotina</taxon>
        <taxon>Glomeromycetes</taxon>
        <taxon>Diversisporales</taxon>
        <taxon>Gigasporaceae</taxon>
        <taxon>Gigaspora</taxon>
    </lineage>
</organism>
<protein>
    <submittedName>
        <fullName evidence="5">Uncharacterized protein</fullName>
    </submittedName>
</protein>
<dbReference type="InterPro" id="IPR029636">
    <property type="entry name" value="Csf1"/>
</dbReference>
<comment type="caution">
    <text evidence="5">The sequence shown here is derived from an EMBL/GenBank/DDBJ whole genome shotgun (WGS) entry which is preliminary data.</text>
</comment>
<gene>
    <name evidence="5" type="ORF">C2G38_1434626</name>
</gene>
<feature type="compositionally biased region" description="Polar residues" evidence="1">
    <location>
        <begin position="3376"/>
        <end position="3393"/>
    </location>
</feature>
<evidence type="ECO:0000256" key="2">
    <source>
        <dbReference type="SAM" id="Phobius"/>
    </source>
</evidence>
<accession>A0A397V639</accession>
<keyword evidence="2" id="KW-0812">Transmembrane</keyword>
<sequence>MTTDWKSFLAYCLVIAFVVLFLLFYFNRIIAYFLSHLIRIYTWRKYNAYIEIGSIQFAPLAGRILFKNLKYYSTNQSFSVLKGYITCQYWLWSVREEYKIQENTNDSINENELPCRIKCHVDGVEWFVYNRTSAYEILAKVLSQANNPNYPTESLNSSSIINHELDDDIAIDLDGNDTNAEKNSSDSFFLKLLPIQIDCVNGAFIFGNAMTSSLLIMKFSQASGIYGAVKSRSKFDYYKSITYMRFREPQILLKSNPDYKETCLDKGARLEGENVVQMDSVNKNRCPTLLNRILDFIPFLKISSSVSPTEWHGLPRYRTEETDNKCIITDEYAKVSTVLDCLLMEMTYYADVAGRVPQTQILSAEEIDIGNGDLSPEWGVDLTFTQAQINYGPWADRQRTILQNFFFPPLYRNSEQTKKLSPGQTRLHTSFKILVQFNSPVTLRVPLREISKDWKYSQNDGQEEFQIPNSKRQYGWLEINANSDSTISMTMPMVLTDKGYSNNLIINLEDLDMQTSVNDSRFIKAEKCEIKCDLPSPLVWNQSRTWEFDIYFMEAEIFLLRDHITLFQDLIKDWTSGPSPDKLHFIPIKYKFNPRFTNFKLYLYANEHNIINDPMDIGENTFIIIRGSRLASNIVAPFLSYNQEITKILFDMEITNGRLVMSPQVSQTLGTFLTEYSKDFFQVNSFSVDGNFQYYSFIHPNHVESLSMTVKGKEANLKLFGFVIRYFIILQMNYAGNYINFCELKEYVALHDPKNATGTIKRPPQAVKPSADPYEVYVTFIIEDGTLILPENLYNADEQSSRIHFHELQLELRNLDLYMDMDLTISPLTWTLGSDPNMKTTSKSRLLKEYTNYLFIDDLNVHAHRLFGPLPRTATYVCNWEFNIGTISGQLRPSFLLSTTSFGKAFSYHYVDDESALPPDFMNPLDADVTFLNLNLKEVDISVWGGDSVSQILLKEGLCVKFDDLANEKYTQRVLADLPDLIVRSLAMSASNLNSVYHVKDGESHPFVEVASFECAFNISLYHTISGWQQRFASQQAHLKEQDKETLRIPFLYGNGNGDQNSLGSNGYHFGSLYTPPMPVPLPDDTEIYSVLINESANSSMVDLSISQNRKNIKNMLIFDDGDDYDMWLRTDDDNVSILTGSAISMSNASFVTASDGDEDDESFSDNDDITIGHNTPIIIDDTDSDYYVNKPELFLDENQYSMSPPVAKSIPYGSYLRRYKQSSLRPSAAQFQSSFLQPPRVSFIPAIDEVSSPDEKSPSFKSSPFSKLMSEATTTSTDEIVPDQSLTTHDEAEEKTTIIFETTKTVKVLLTPIFLKIVEEFLEAIKKEDWNMEAMFDKMQIDYVGELTKLFPFKFSTTNFGVSIHKVHLHFIQDVMLPDDLTNANDEYPSVRARYDLTDTILCAAADLVIDKILMNGLIKFQNKNFNCKENLKNFEKSLKLVESGANLEFNSLRLNVRFVTGSNTIGIFGIPENVHQFKETGFISSEQLNNDPVVLNISLERLKLKWTGGINMKTNNFSFDLENVFSCFINQSPEILTGAIYWWLVFAKGLSNILEKFESHRIRQTQTLVYEIAKHSKDVTSDPQYLAKPLRLNAKNLKNDDGWKILGRLRYIKKQMQLDQLEKLQGILNSSDYPSVNQNKMYKEVINVFSKWRNWEMENVQTCRLFTDLFRQPTKDSSSSNDLEDIIQFLKASLNCFKLRIGNVSVSVWESQRENSVGLGPIVLDFETIYHEDSLSSFNVIRPNTEPGSFSTTSGQSQISHSMLSGDLNITMRFGVEQIDIDVNPDMLAFAKHWLKVHRIFRSKFESLSSKELPTTLSQSITSLSNVHHKHKSTGSIASLNEIKLAKLNDVKQKDILQAKDIKDLLSRLNIYVQGIMIIKKISVTASAQKLIAFTQLSNINTSIWLHNPRTLSSAEKSELENVSVNKSTAHPGSKTSGNRGSKSLIFSAIGGIRNILINIKEKTSGSAGPNTLLSIEFTHVDSSIAISSPTISRLKGKLDSELPKVLNVFLTLQSISIKLPQSLLKLYHFVEDWREENLPSYDFLYKNLKDEFEEQRKILRPPTLHNIRPAEKHDKKNIFDLKFQFLLKKVSLQTHLLPSLRFHYDAWDFLMILEQRNSLYGGNLTKYLGQLAKQEIHFVTRQKNPSKSGQNEKSIMEEPNDNLQKAAFTIPAIRAIGKIKPFEPSKNTNVITKKNTSPLGSPGSMLPNITPKHLELESTVTLDFVQLSLNVNIIDNLLTAQSLLGNEFNDVLDVFVFSSKKLKAREVASKGKSSPDVQIDPSKQDKLYYKLQISLRGLKISAESPTAIGFFETNILNGHITNILRPEDVKSTKIEWYFSAKKFLLSLNHNTGIGGQLATDDDVKKYRIAYIIIDLTLQNFKGKQRQQQQQQQTSTLENTMDVTESYFLKLTKANAVMQPIALGRLMDVYAYYSGELERRKKLKSSEIKNLTKNTQRLWKSLNIEVPKYKSKSKTLLDEKVLSLEIMKFAVALPLDLNENSISTAMNNYPGESSHVSAFIFSASSMNFTTRKWKSNYATLKDLCFQFVTEFDQRKEELFSSYVHSKMNRVYFPEISCEGYSSSTANKKKFDIQSRVEGFEMDVASNIVTHINCLGEIYAASRERLETFTAEANLNSESEQKPVSVGDNNDLQKDTDVIDLEFEVAFTAKSGTIKLYPKSYFSKNHSRRPTGNKMSDKSKSARGSRGSIVSLPKLNLEIINFDDVTKQEHGIDTITIPGLSINTIYQTFLSETIIHFNENSSLTRCLHVELVIHPSTNILFPSLVPFFKDIIDGLKIGVQQSSDKKAIAIKESASPIQGLNITFHFRLLHTNFELSCKPISKVFCCFNWEEGNFLISSSSAEEGSQSVTCVGKISGASGNIRHAFSPEDCIKAEIKDISFNATMMSRRSENVSDDSISIIVELPQISADLNIRYLQDLLVFKIIWLDQAAKLYEAAPQQQQSQHISGDFISTKRQPSPSPSYDEEPKVKPYSFYAFVKLNKLDLSSDLGQAIGKVLFNTQNVQVRTKNIPGVQKRLIASTDVLNIKCEGRLIGSASIAGLTFSTVLGVPPHSKEDSKTCVTNLLFKSERIQTSFEYEFQKIIVLDVDPMKFKLTDSWEIVSPENASVLVHADISLRQIQAIATIKTIPTIIHMLNKLLVLVEEKQLSAARAIIDSKFNGTNIETLSHDSGSDKLLHEKTDITMTFKEVLVGGLTVHPIGKITIAMDKAYFTIFPNNFYDIDCLQTKFDGLILDMNKSIKDEQVYRELNTRLNGIALLKSSCKKLKLKDDNELTLQKWFEHVEAASSKNIFTLPNTNLIMDTTQKMESNNVDHKFEVHFGGKVDVALNFGLIRYIQELSTLYKEQLKKNVTDIPKSPNTAGTSSTGNPIQSPVTTPPLPTIELPSSDNEDLKEVKNKDIIIYNPIEPMKLEPQLRYLGDATPPLEWVGVQRAKVPGFVHTAITMNLDEIINHITNKSFKAAQALL</sequence>